<evidence type="ECO:0000256" key="1">
    <source>
        <dbReference type="ARBA" id="ARBA00022857"/>
    </source>
</evidence>
<evidence type="ECO:0000256" key="3">
    <source>
        <dbReference type="ARBA" id="ARBA00023027"/>
    </source>
</evidence>
<accession>A0A1G7S551</accession>
<evidence type="ECO:0000256" key="4">
    <source>
        <dbReference type="RuleBase" id="RU003719"/>
    </source>
</evidence>
<dbReference type="InterPro" id="IPR006139">
    <property type="entry name" value="D-isomer_2_OHA_DH_cat_dom"/>
</dbReference>
<dbReference type="InterPro" id="IPR006140">
    <property type="entry name" value="D-isomer_DH_NAD-bd"/>
</dbReference>
<dbReference type="SUPFAM" id="SSF51735">
    <property type="entry name" value="NAD(P)-binding Rossmann-fold domains"/>
    <property type="match status" value="1"/>
</dbReference>
<comment type="similarity">
    <text evidence="4">Belongs to the D-isomer specific 2-hydroxyacid dehydrogenase family.</text>
</comment>
<dbReference type="PROSITE" id="PS00065">
    <property type="entry name" value="D_2_HYDROXYACID_DH_1"/>
    <property type="match status" value="1"/>
</dbReference>
<dbReference type="GO" id="GO:0051287">
    <property type="term" value="F:NAD binding"/>
    <property type="evidence" value="ECO:0007669"/>
    <property type="project" value="InterPro"/>
</dbReference>
<dbReference type="GO" id="GO:0030267">
    <property type="term" value="F:glyoxylate reductase (NADPH) activity"/>
    <property type="evidence" value="ECO:0007669"/>
    <property type="project" value="TreeGrafter"/>
</dbReference>
<evidence type="ECO:0000256" key="2">
    <source>
        <dbReference type="ARBA" id="ARBA00023002"/>
    </source>
</evidence>
<dbReference type="PANTHER" id="PTHR10996:SF178">
    <property type="entry name" value="2-HYDROXYACID DEHYDROGENASE YGL185C-RELATED"/>
    <property type="match status" value="1"/>
</dbReference>
<dbReference type="Proteomes" id="UP000199495">
    <property type="component" value="Unassembled WGS sequence"/>
</dbReference>
<dbReference type="FunFam" id="3.40.50.720:FF:000213">
    <property type="entry name" value="Putative 2-hydroxyacid dehydrogenase"/>
    <property type="match status" value="1"/>
</dbReference>
<dbReference type="SUPFAM" id="SSF52283">
    <property type="entry name" value="Formate/glycerate dehydrogenase catalytic domain-like"/>
    <property type="match status" value="1"/>
</dbReference>
<dbReference type="InterPro" id="IPR050223">
    <property type="entry name" value="D-isomer_2-hydroxyacid_DH"/>
</dbReference>
<dbReference type="InterPro" id="IPR036291">
    <property type="entry name" value="NAD(P)-bd_dom_sf"/>
</dbReference>
<evidence type="ECO:0000259" key="6">
    <source>
        <dbReference type="Pfam" id="PF02826"/>
    </source>
</evidence>
<name>A0A1G7S551_9HYPH</name>
<evidence type="ECO:0000313" key="8">
    <source>
        <dbReference type="Proteomes" id="UP000199495"/>
    </source>
</evidence>
<protein>
    <submittedName>
        <fullName evidence="7">Lactate dehydrogenase</fullName>
    </submittedName>
</protein>
<evidence type="ECO:0000313" key="7">
    <source>
        <dbReference type="EMBL" id="SDG18082.1"/>
    </source>
</evidence>
<proteinExistence type="inferred from homology"/>
<organism evidence="7 8">
    <name type="scientific">Pelagibacterium luteolum</name>
    <dbReference type="NCBI Taxonomy" id="440168"/>
    <lineage>
        <taxon>Bacteria</taxon>
        <taxon>Pseudomonadati</taxon>
        <taxon>Pseudomonadota</taxon>
        <taxon>Alphaproteobacteria</taxon>
        <taxon>Hyphomicrobiales</taxon>
        <taxon>Devosiaceae</taxon>
        <taxon>Pelagibacterium</taxon>
    </lineage>
</organism>
<dbReference type="GO" id="GO:0005829">
    <property type="term" value="C:cytosol"/>
    <property type="evidence" value="ECO:0007669"/>
    <property type="project" value="TreeGrafter"/>
</dbReference>
<dbReference type="RefSeq" id="WP_090590254.1">
    <property type="nucleotide sequence ID" value="NZ_FNCS01000001.1"/>
</dbReference>
<sequence length="312" mass="33244">MAEPILTFDTLIEPIGSQMAERYELISADDAKAQERLGDFRVALTNGGLGIEAAWIEKLPKLELIAVNGVGTDQIDLDLCAARRIHVATTLGVLTDDVADMALGLTLAVLRDLGRGQDFVRSGEWAEGKTLPLGRSLKGKRIGIVGLGAIGRAIGERAQAFKMDIGFWNRSEKSVAGWTTFSTPVALAEWADVLVVAVAATGETQGLIDTSVLEALGRDGFVVNIARGSVIDEVALLDALEARSIAGAGLDVFLNEPRIDPRFAKLDNVFLVPHVGSATIETRTAMAQLVKDNVDAYLAGQEPPTSITAKHF</sequence>
<keyword evidence="8" id="KW-1185">Reference proteome</keyword>
<dbReference type="InterPro" id="IPR029752">
    <property type="entry name" value="D-isomer_DH_CS1"/>
</dbReference>
<dbReference type="STRING" id="440168.SAMN04487974_101306"/>
<dbReference type="Pfam" id="PF00389">
    <property type="entry name" value="2-Hacid_dh"/>
    <property type="match status" value="1"/>
</dbReference>
<keyword evidence="1" id="KW-0521">NADP</keyword>
<keyword evidence="3" id="KW-0520">NAD</keyword>
<reference evidence="7 8" key="1">
    <citation type="submission" date="2016-10" db="EMBL/GenBank/DDBJ databases">
        <authorList>
            <person name="de Groot N.N."/>
        </authorList>
    </citation>
    <scope>NUCLEOTIDE SEQUENCE [LARGE SCALE GENOMIC DNA]</scope>
    <source>
        <strain evidence="7 8">CGMCC 1.10267</strain>
    </source>
</reference>
<dbReference type="PANTHER" id="PTHR10996">
    <property type="entry name" value="2-HYDROXYACID DEHYDROGENASE-RELATED"/>
    <property type="match status" value="1"/>
</dbReference>
<dbReference type="OrthoDB" id="9793626at2"/>
<dbReference type="EMBL" id="FNCS01000001">
    <property type="protein sequence ID" value="SDG18082.1"/>
    <property type="molecule type" value="Genomic_DNA"/>
</dbReference>
<dbReference type="GO" id="GO:0016618">
    <property type="term" value="F:hydroxypyruvate reductase [NAD(P)H] activity"/>
    <property type="evidence" value="ECO:0007669"/>
    <property type="project" value="TreeGrafter"/>
</dbReference>
<keyword evidence="2 4" id="KW-0560">Oxidoreductase</keyword>
<feature type="domain" description="D-isomer specific 2-hydroxyacid dehydrogenase NAD-binding" evidence="6">
    <location>
        <begin position="103"/>
        <end position="276"/>
    </location>
</feature>
<gene>
    <name evidence="7" type="ORF">SAMN04487974_101306</name>
</gene>
<dbReference type="Gene3D" id="3.40.50.720">
    <property type="entry name" value="NAD(P)-binding Rossmann-like Domain"/>
    <property type="match status" value="2"/>
</dbReference>
<dbReference type="CDD" id="cd12156">
    <property type="entry name" value="HPPR"/>
    <property type="match status" value="1"/>
</dbReference>
<dbReference type="AlphaFoldDB" id="A0A1G7S551"/>
<dbReference type="Pfam" id="PF02826">
    <property type="entry name" value="2-Hacid_dh_C"/>
    <property type="match status" value="1"/>
</dbReference>
<evidence type="ECO:0000259" key="5">
    <source>
        <dbReference type="Pfam" id="PF00389"/>
    </source>
</evidence>
<feature type="domain" description="D-isomer specific 2-hydroxyacid dehydrogenase catalytic" evidence="5">
    <location>
        <begin position="27"/>
        <end position="306"/>
    </location>
</feature>